<evidence type="ECO:0000313" key="3">
    <source>
        <dbReference type="Proteomes" id="UP000018936"/>
    </source>
</evidence>
<evidence type="ECO:0000256" key="1">
    <source>
        <dbReference type="SAM" id="MobiDB-lite"/>
    </source>
</evidence>
<feature type="non-terminal residue" evidence="2">
    <location>
        <position position="1"/>
    </location>
</feature>
<accession>V8PDS4</accession>
<protein>
    <submittedName>
        <fullName evidence="2">Uncharacterized protein</fullName>
    </submittedName>
</protein>
<dbReference type="EMBL" id="AZIM01000269">
    <property type="protein sequence ID" value="ETE72106.1"/>
    <property type="molecule type" value="Genomic_DNA"/>
</dbReference>
<sequence>MVSRDILGLFPLSLNRVGPARDASGLRATSLTTPTRLTLNQDRFLDNLQSPGDWPKVTQLAFRPKVGLELTAKLAHADTYPSLHPSCDLGHVVNEQTRPDSHHPIFLSLSSACGFKHEWVPQREEGRREELQDLAEGRKGALPRTPPHPNPTHYIGFLLQRGLAINGEDSEHGERSPEVSAQLPTDAMRAPACAEKFLLPFKPENRGTVTRLRGRQMLHQLLSQVDWPPAKLLRTDERGLQRCSERDAPALGYKETPRAYPVPVSISLPSPHPASSRSKVEKNCRRVGRRENGKVNERGTGEPSFKVLDGNSPVIPGTDRLLESNSPGMAMMNRLSVGRFSLALVVALGGAEFARDGVPLPPIPQLVDFGRTFTPLAVTEPSMALRSWKRGRGKDEPRLLLLTAGLAQPSVLPRWVKGGPKIAGGKYAGSVNRSERATKQRLTSEAETHLRGRNSAPPPLLMGHYSGLGQSILQNKDLQVEL</sequence>
<name>V8PDS4_OPHHA</name>
<gene>
    <name evidence="2" type="ORF">L345_02070</name>
</gene>
<feature type="region of interest" description="Disordered" evidence="1">
    <location>
        <begin position="267"/>
        <end position="286"/>
    </location>
</feature>
<proteinExistence type="predicted"/>
<organism evidence="2 3">
    <name type="scientific">Ophiophagus hannah</name>
    <name type="common">King cobra</name>
    <name type="synonym">Naja hannah</name>
    <dbReference type="NCBI Taxonomy" id="8665"/>
    <lineage>
        <taxon>Eukaryota</taxon>
        <taxon>Metazoa</taxon>
        <taxon>Chordata</taxon>
        <taxon>Craniata</taxon>
        <taxon>Vertebrata</taxon>
        <taxon>Euteleostomi</taxon>
        <taxon>Lepidosauria</taxon>
        <taxon>Squamata</taxon>
        <taxon>Bifurcata</taxon>
        <taxon>Unidentata</taxon>
        <taxon>Episquamata</taxon>
        <taxon>Toxicofera</taxon>
        <taxon>Serpentes</taxon>
        <taxon>Colubroidea</taxon>
        <taxon>Elapidae</taxon>
        <taxon>Elapinae</taxon>
        <taxon>Ophiophagus</taxon>
    </lineage>
</organism>
<keyword evidence="3" id="KW-1185">Reference proteome</keyword>
<evidence type="ECO:0000313" key="2">
    <source>
        <dbReference type="EMBL" id="ETE72106.1"/>
    </source>
</evidence>
<dbReference type="Proteomes" id="UP000018936">
    <property type="component" value="Unassembled WGS sequence"/>
</dbReference>
<dbReference type="AlphaFoldDB" id="V8PDS4"/>
<feature type="region of interest" description="Disordered" evidence="1">
    <location>
        <begin position="427"/>
        <end position="458"/>
    </location>
</feature>
<comment type="caution">
    <text evidence="2">The sequence shown here is derived from an EMBL/GenBank/DDBJ whole genome shotgun (WGS) entry which is preliminary data.</text>
</comment>
<feature type="compositionally biased region" description="Basic and acidic residues" evidence="1">
    <location>
        <begin position="433"/>
        <end position="450"/>
    </location>
</feature>
<reference evidence="2 3" key="1">
    <citation type="journal article" date="2013" name="Proc. Natl. Acad. Sci. U.S.A.">
        <title>The king cobra genome reveals dynamic gene evolution and adaptation in the snake venom system.</title>
        <authorList>
            <person name="Vonk F.J."/>
            <person name="Casewell N.R."/>
            <person name="Henkel C.V."/>
            <person name="Heimberg A.M."/>
            <person name="Jansen H.J."/>
            <person name="McCleary R.J."/>
            <person name="Kerkkamp H.M."/>
            <person name="Vos R.A."/>
            <person name="Guerreiro I."/>
            <person name="Calvete J.J."/>
            <person name="Wuster W."/>
            <person name="Woods A.E."/>
            <person name="Logan J.M."/>
            <person name="Harrison R.A."/>
            <person name="Castoe T.A."/>
            <person name="de Koning A.P."/>
            <person name="Pollock D.D."/>
            <person name="Yandell M."/>
            <person name="Calderon D."/>
            <person name="Renjifo C."/>
            <person name="Currier R.B."/>
            <person name="Salgado D."/>
            <person name="Pla D."/>
            <person name="Sanz L."/>
            <person name="Hyder A.S."/>
            <person name="Ribeiro J.M."/>
            <person name="Arntzen J.W."/>
            <person name="van den Thillart G.E."/>
            <person name="Boetzer M."/>
            <person name="Pirovano W."/>
            <person name="Dirks R.P."/>
            <person name="Spaink H.P."/>
            <person name="Duboule D."/>
            <person name="McGlinn E."/>
            <person name="Kini R.M."/>
            <person name="Richardson M.K."/>
        </authorList>
    </citation>
    <scope>NUCLEOTIDE SEQUENCE</scope>
    <source>
        <tissue evidence="2">Blood</tissue>
    </source>
</reference>